<dbReference type="PANTHER" id="PTHR46468">
    <property type="entry name" value="SENTRIN-SPECIFIC PROTEASE 8"/>
    <property type="match status" value="1"/>
</dbReference>
<dbReference type="AlphaFoldDB" id="A0A8S1Y9K1"/>
<evidence type="ECO:0000313" key="6">
    <source>
        <dbReference type="Proteomes" id="UP000689195"/>
    </source>
</evidence>
<dbReference type="OrthoDB" id="311723at2759"/>
<dbReference type="Pfam" id="PF02902">
    <property type="entry name" value="Peptidase_C48"/>
    <property type="match status" value="1"/>
</dbReference>
<proteinExistence type="predicted"/>
<dbReference type="PANTHER" id="PTHR46468:SF1">
    <property type="entry name" value="SENTRIN-SPECIFIC PROTEASE 8"/>
    <property type="match status" value="1"/>
</dbReference>
<organism evidence="5 6">
    <name type="scientific">Paramecium pentaurelia</name>
    <dbReference type="NCBI Taxonomy" id="43138"/>
    <lineage>
        <taxon>Eukaryota</taxon>
        <taxon>Sar</taxon>
        <taxon>Alveolata</taxon>
        <taxon>Ciliophora</taxon>
        <taxon>Intramacronucleata</taxon>
        <taxon>Oligohymenophorea</taxon>
        <taxon>Peniculida</taxon>
        <taxon>Parameciidae</taxon>
        <taxon>Paramecium</taxon>
    </lineage>
</organism>
<keyword evidence="6" id="KW-1185">Reference proteome</keyword>
<dbReference type="GO" id="GO:0008234">
    <property type="term" value="F:cysteine-type peptidase activity"/>
    <property type="evidence" value="ECO:0007669"/>
    <property type="project" value="UniProtKB-KW"/>
</dbReference>
<protein>
    <recommendedName>
        <fullName evidence="4">Ubiquitin-like protease family profile domain-containing protein</fullName>
    </recommendedName>
</protein>
<feature type="domain" description="Ubiquitin-like protease family profile" evidence="4">
    <location>
        <begin position="294"/>
        <end position="467"/>
    </location>
</feature>
<evidence type="ECO:0000259" key="4">
    <source>
        <dbReference type="PROSITE" id="PS50600"/>
    </source>
</evidence>
<keyword evidence="2" id="KW-0378">Hydrolase</keyword>
<accession>A0A8S1Y9K1</accession>
<dbReference type="GO" id="GO:0019784">
    <property type="term" value="F:deNEDDylase activity"/>
    <property type="evidence" value="ECO:0007669"/>
    <property type="project" value="InterPro"/>
</dbReference>
<dbReference type="InterPro" id="IPR003653">
    <property type="entry name" value="Peptidase_C48_C"/>
</dbReference>
<dbReference type="EMBL" id="CAJJDO010000157">
    <property type="protein sequence ID" value="CAD8210083.1"/>
    <property type="molecule type" value="Genomic_DNA"/>
</dbReference>
<gene>
    <name evidence="5" type="ORF">PPENT_87.1.T1570101</name>
</gene>
<evidence type="ECO:0000313" key="5">
    <source>
        <dbReference type="EMBL" id="CAD8210083.1"/>
    </source>
</evidence>
<dbReference type="Proteomes" id="UP000689195">
    <property type="component" value="Unassembled WGS sequence"/>
</dbReference>
<dbReference type="PROSITE" id="PS50600">
    <property type="entry name" value="ULP_PROTEASE"/>
    <property type="match status" value="1"/>
</dbReference>
<evidence type="ECO:0000256" key="1">
    <source>
        <dbReference type="ARBA" id="ARBA00022670"/>
    </source>
</evidence>
<keyword evidence="3" id="KW-0788">Thiol protease</keyword>
<keyword evidence="1" id="KW-0645">Protease</keyword>
<comment type="caution">
    <text evidence="5">The sequence shown here is derived from an EMBL/GenBank/DDBJ whole genome shotgun (WGS) entry which is preliminary data.</text>
</comment>
<dbReference type="InterPro" id="IPR044613">
    <property type="entry name" value="Nep1/2-like"/>
</dbReference>
<name>A0A8S1Y9K1_9CILI</name>
<evidence type="ECO:0000256" key="2">
    <source>
        <dbReference type="ARBA" id="ARBA00022801"/>
    </source>
</evidence>
<dbReference type="GO" id="GO:0000338">
    <property type="term" value="P:protein deneddylation"/>
    <property type="evidence" value="ECO:0007669"/>
    <property type="project" value="TreeGrafter"/>
</dbReference>
<evidence type="ECO:0000256" key="3">
    <source>
        <dbReference type="ARBA" id="ARBA00022807"/>
    </source>
</evidence>
<sequence length="501" mass="60097">MSCKFKIIEQTREKNKFQTDSYQLYQLKKRKVEYQQKKINIQEINRSGEIYQNNITNEHKIKLQKEIEQERRNNNPKPKTPLMNCFKINKSQSRNSEQPDLDNNKYKYINKQRQLKGDFQIQEQPKINTLIDIFYQHGYDIINISNNSEYEKLLIFTNILFYYDKDQQNIEIPLQQRVCLYKIKGKLYQTIFDDNNNPKYQILEGEFLVDLNKNKFQLDGQGIEYQGKSNQIKNQGEYRKGVYVQRIPYSENKSTYKSYSVEPKRIKILEIVDGQPIHVNKKNDKKTIWCKYNQQFGINDLMILNTTMWLNSSIIDCYVLHLNKISQEEYFKLSLDQRQKINRIYFVTSSLITNFGKSYHSHQNLELFTKHFLELQEIKFEIQTIYSQIGFPINQNKHWYFLLFDLKENKVEIFNSLLSFHDDKSLIKYLSELLMLKNPQISISSISGQQKDGYSCGYHVCQFMQTCWEASFLKSTQYQYNEKIMKTILKDLIKDEENKQN</sequence>
<reference evidence="5" key="1">
    <citation type="submission" date="2021-01" db="EMBL/GenBank/DDBJ databases">
        <authorList>
            <consortium name="Genoscope - CEA"/>
            <person name="William W."/>
        </authorList>
    </citation>
    <scope>NUCLEOTIDE SEQUENCE</scope>
</reference>
<dbReference type="GO" id="GO:0006508">
    <property type="term" value="P:proteolysis"/>
    <property type="evidence" value="ECO:0007669"/>
    <property type="project" value="UniProtKB-KW"/>
</dbReference>